<dbReference type="Proteomes" id="UP000248598">
    <property type="component" value="Chromosome 1"/>
</dbReference>
<reference evidence="3 4" key="1">
    <citation type="submission" date="2018-06" db="EMBL/GenBank/DDBJ databases">
        <authorList>
            <consortium name="Pathogen Informatics"/>
            <person name="Doyle S."/>
        </authorList>
    </citation>
    <scope>NUCLEOTIDE SEQUENCE [LARGE SCALE GENOMIC DNA]</scope>
    <source>
        <strain evidence="3 4">NCTC10529</strain>
    </source>
</reference>
<proteinExistence type="predicted"/>
<dbReference type="Gene3D" id="3.40.50.1980">
    <property type="entry name" value="Nitrogenase molybdenum iron protein domain"/>
    <property type="match status" value="2"/>
</dbReference>
<evidence type="ECO:0000313" key="4">
    <source>
        <dbReference type="Proteomes" id="UP000248598"/>
    </source>
</evidence>
<dbReference type="PANTHER" id="PTHR30535:SF34">
    <property type="entry name" value="MOLYBDATE-BINDING PROTEIN MOLA"/>
    <property type="match status" value="1"/>
</dbReference>
<sequence length="424" mass="46920">MICFLNKETHNIMKSNIKKSLAIALLSLLTSQAYAQVQTLTDVRGREVKVDVPAKRVVLGFYFPDYIAAAGVDNFKNVVGISREFWEKFNSGSWSLFAEKIPELKNIGDIGNVNTGTFSLEKTLAMKPDVLVLADWQFQTLSSEIPKIEQAGIPIVVVDFNEQSVAKHTASIKLFGQIAGTEQRAEQIANEYAQGIADIQKRVQAAQLPKPKIYVEFGNKGPQEHSFTFGKNMWGAIADTVGGDNVSKPYVENWGPINAEQLLATKPEVIIISGTEMNIDKQPEIMAMGIGVTQADAQKRLAGFLTRQGWHDLPAVKNNRVYGIYHTASRSISDLASAQFMAKTLYPDAFADVNPEQTYQDFHKKYLPIEPKGTFFIQLDCNQAACANDEKQPATASAATSAPATEETPSLWQRFINWLFGLFS</sequence>
<feature type="chain" id="PRO_5043500344" evidence="1">
    <location>
        <begin position="36"/>
        <end position="424"/>
    </location>
</feature>
<evidence type="ECO:0000313" key="3">
    <source>
        <dbReference type="EMBL" id="SQH25753.1"/>
    </source>
</evidence>
<dbReference type="InterPro" id="IPR002491">
    <property type="entry name" value="ABC_transptr_periplasmic_BD"/>
</dbReference>
<dbReference type="AlphaFoldDB" id="A0AAX2J6W6"/>
<name>A0AAX2J6W6_KINKI</name>
<dbReference type="PROSITE" id="PS50983">
    <property type="entry name" value="FE_B12_PBP"/>
    <property type="match status" value="1"/>
</dbReference>
<dbReference type="EMBL" id="LS483426">
    <property type="protein sequence ID" value="SQH25753.1"/>
    <property type="molecule type" value="Genomic_DNA"/>
</dbReference>
<dbReference type="InterPro" id="IPR050902">
    <property type="entry name" value="ABC_Transporter_SBP"/>
</dbReference>
<evidence type="ECO:0000256" key="1">
    <source>
        <dbReference type="SAM" id="SignalP"/>
    </source>
</evidence>
<dbReference type="Pfam" id="PF01497">
    <property type="entry name" value="Peripla_BP_2"/>
    <property type="match status" value="1"/>
</dbReference>
<dbReference type="PANTHER" id="PTHR30535">
    <property type="entry name" value="VITAMIN B12-BINDING PROTEIN"/>
    <property type="match status" value="1"/>
</dbReference>
<evidence type="ECO:0000259" key="2">
    <source>
        <dbReference type="PROSITE" id="PS50983"/>
    </source>
</evidence>
<keyword evidence="1" id="KW-0732">Signal</keyword>
<organism evidence="3 4">
    <name type="scientific">Kingella kingae</name>
    <dbReference type="NCBI Taxonomy" id="504"/>
    <lineage>
        <taxon>Bacteria</taxon>
        <taxon>Pseudomonadati</taxon>
        <taxon>Pseudomonadota</taxon>
        <taxon>Betaproteobacteria</taxon>
        <taxon>Neisseriales</taxon>
        <taxon>Neisseriaceae</taxon>
        <taxon>Kingella</taxon>
    </lineage>
</organism>
<dbReference type="SUPFAM" id="SSF53807">
    <property type="entry name" value="Helical backbone' metal receptor"/>
    <property type="match status" value="1"/>
</dbReference>
<protein>
    <submittedName>
        <fullName evidence="3">Ferrichrome/ferrioxamine B periplasmic transporter</fullName>
    </submittedName>
</protein>
<gene>
    <name evidence="3" type="ORF">NCTC10529_01966</name>
</gene>
<accession>A0AAX2J6W6</accession>
<feature type="signal peptide" evidence="1">
    <location>
        <begin position="1"/>
        <end position="35"/>
    </location>
</feature>
<feature type="domain" description="Fe/B12 periplasmic-binding" evidence="2">
    <location>
        <begin position="55"/>
        <end position="353"/>
    </location>
</feature>